<accession>A0ABQ7D6N4</accession>
<evidence type="ECO:0000313" key="2">
    <source>
        <dbReference type="Proteomes" id="UP000266723"/>
    </source>
</evidence>
<dbReference type="Proteomes" id="UP000266723">
    <property type="component" value="Unassembled WGS sequence"/>
</dbReference>
<protein>
    <submittedName>
        <fullName evidence="1">Uncharacterized protein</fullName>
    </submittedName>
</protein>
<comment type="caution">
    <text evidence="1">The sequence shown here is derived from an EMBL/GenBank/DDBJ whole genome shotgun (WGS) entry which is preliminary data.</text>
</comment>
<sequence length="86" mass="10026">MFEWIISSFCGTRAERIAADIRENNRSINRLRQFEREHMDLVAAAEAGMVRTNEEALIGRETLNVQMSQRVLEFVRAAMRVLQKED</sequence>
<evidence type="ECO:0000313" key="1">
    <source>
        <dbReference type="EMBL" id="KAF3568043.1"/>
    </source>
</evidence>
<reference evidence="1 2" key="1">
    <citation type="journal article" date="2020" name="BMC Genomics">
        <title>Intraspecific diversification of the crop wild relative Brassica cretica Lam. using demographic model selection.</title>
        <authorList>
            <person name="Kioukis A."/>
            <person name="Michalopoulou V.A."/>
            <person name="Briers L."/>
            <person name="Pirintsos S."/>
            <person name="Studholme D.J."/>
            <person name="Pavlidis P."/>
            <person name="Sarris P.F."/>
        </authorList>
    </citation>
    <scope>NUCLEOTIDE SEQUENCE [LARGE SCALE GENOMIC DNA]</scope>
    <source>
        <strain evidence="2">cv. PFS-1207/04</strain>
    </source>
</reference>
<gene>
    <name evidence="1" type="ORF">DY000_02012488</name>
</gene>
<name>A0ABQ7D6N4_BRACR</name>
<organism evidence="1 2">
    <name type="scientific">Brassica cretica</name>
    <name type="common">Mustard</name>
    <dbReference type="NCBI Taxonomy" id="69181"/>
    <lineage>
        <taxon>Eukaryota</taxon>
        <taxon>Viridiplantae</taxon>
        <taxon>Streptophyta</taxon>
        <taxon>Embryophyta</taxon>
        <taxon>Tracheophyta</taxon>
        <taxon>Spermatophyta</taxon>
        <taxon>Magnoliopsida</taxon>
        <taxon>eudicotyledons</taxon>
        <taxon>Gunneridae</taxon>
        <taxon>Pentapetalae</taxon>
        <taxon>rosids</taxon>
        <taxon>malvids</taxon>
        <taxon>Brassicales</taxon>
        <taxon>Brassicaceae</taxon>
        <taxon>Brassiceae</taxon>
        <taxon>Brassica</taxon>
    </lineage>
</organism>
<proteinExistence type="predicted"/>
<keyword evidence="2" id="KW-1185">Reference proteome</keyword>
<dbReference type="EMBL" id="QGKV02000759">
    <property type="protein sequence ID" value="KAF3568043.1"/>
    <property type="molecule type" value="Genomic_DNA"/>
</dbReference>